<proteinExistence type="predicted"/>
<keyword evidence="2" id="KW-1185">Reference proteome</keyword>
<evidence type="ECO:0000313" key="1">
    <source>
        <dbReference type="EMBL" id="OCF62352.1"/>
    </source>
</evidence>
<dbReference type="AlphaFoldDB" id="A0A1B9J3I2"/>
<reference evidence="2" key="2">
    <citation type="submission" date="2013-12" db="EMBL/GenBank/DDBJ databases">
        <title>Evolution of pathogenesis and genome organization in the Tremellales.</title>
        <authorList>
            <person name="Cuomo C."/>
            <person name="Litvintseva A."/>
            <person name="Heitman J."/>
            <person name="Chen Y."/>
            <person name="Sun S."/>
            <person name="Springer D."/>
            <person name="Dromer F."/>
            <person name="Young S."/>
            <person name="Zeng Q."/>
            <person name="Chapman S."/>
            <person name="Gujja S."/>
            <person name="Saif S."/>
            <person name="Birren B."/>
        </authorList>
    </citation>
    <scope>NUCLEOTIDE SEQUENCE [LARGE SCALE GENOMIC DNA]</scope>
    <source>
        <strain evidence="2">CBS 10435</strain>
    </source>
</reference>
<evidence type="ECO:0000313" key="2">
    <source>
        <dbReference type="Proteomes" id="UP000092583"/>
    </source>
</evidence>
<gene>
    <name evidence="1" type="ORF">L486_02020</name>
</gene>
<reference evidence="1 2" key="1">
    <citation type="submission" date="2013-07" db="EMBL/GenBank/DDBJ databases">
        <title>The Genome Sequence of Kwoniella mangroviensis CBS10435.</title>
        <authorList>
            <consortium name="The Broad Institute Genome Sequencing Platform"/>
            <person name="Cuomo C."/>
            <person name="Litvintseva A."/>
            <person name="Chen Y."/>
            <person name="Heitman J."/>
            <person name="Sun S."/>
            <person name="Springer D."/>
            <person name="Dromer F."/>
            <person name="Young S.K."/>
            <person name="Zeng Q."/>
            <person name="Gargeya S."/>
            <person name="Fitzgerald M."/>
            <person name="Abouelleil A."/>
            <person name="Alvarado L."/>
            <person name="Berlin A.M."/>
            <person name="Chapman S.B."/>
            <person name="Dewar J."/>
            <person name="Goldberg J."/>
            <person name="Griggs A."/>
            <person name="Gujja S."/>
            <person name="Hansen M."/>
            <person name="Howarth C."/>
            <person name="Imamovic A."/>
            <person name="Larimer J."/>
            <person name="McCowan C."/>
            <person name="Murphy C."/>
            <person name="Pearson M."/>
            <person name="Priest M."/>
            <person name="Roberts A."/>
            <person name="Saif S."/>
            <person name="Shea T."/>
            <person name="Sykes S."/>
            <person name="Wortman J."/>
            <person name="Nusbaum C."/>
            <person name="Birren B."/>
        </authorList>
    </citation>
    <scope>NUCLEOTIDE SEQUENCE [LARGE SCALE GENOMIC DNA]</scope>
    <source>
        <strain evidence="1 2">CBS 10435</strain>
    </source>
</reference>
<dbReference type="EMBL" id="KI669459">
    <property type="protein sequence ID" value="OCF62352.1"/>
    <property type="molecule type" value="Genomic_DNA"/>
</dbReference>
<accession>A0A1B9J3I2</accession>
<dbReference type="Proteomes" id="UP000092583">
    <property type="component" value="Unassembled WGS sequence"/>
</dbReference>
<sequence>MNPQEHIRVSDYLGSRDRSSYVKSFPEAFSRPDSISLAMISAFDDHMEFTLTAASKARYIAAMESSNVRSNADKKSEISQAYAIFQESLEAVMQKLVNSSKQSINLELFMQSEEIGDNPLVQTWADLYCQGPGATHLENRDKLLRILDNVPHSDEGDTSDGSHFLDFYSSKG</sequence>
<name>A0A1B9J3I2_9TREE</name>
<protein>
    <submittedName>
        <fullName evidence="1">Uncharacterized protein</fullName>
    </submittedName>
</protein>
<organism evidence="1 2">
    <name type="scientific">Kwoniella mangroviensis CBS 10435</name>
    <dbReference type="NCBI Taxonomy" id="1331196"/>
    <lineage>
        <taxon>Eukaryota</taxon>
        <taxon>Fungi</taxon>
        <taxon>Dikarya</taxon>
        <taxon>Basidiomycota</taxon>
        <taxon>Agaricomycotina</taxon>
        <taxon>Tremellomycetes</taxon>
        <taxon>Tremellales</taxon>
        <taxon>Cryptococcaceae</taxon>
        <taxon>Kwoniella</taxon>
    </lineage>
</organism>
<dbReference type="OrthoDB" id="10652168at2759"/>